<dbReference type="EMBL" id="AZSI01000161">
    <property type="protein sequence ID" value="KEY61452.1"/>
    <property type="molecule type" value="Genomic_DNA"/>
</dbReference>
<accession>A0A084A823</accession>
<sequence>MKTGDIITLSNGEKATIVSADINTYKHALIVELENHDVRVVDRETLTLAKANPHDNIGNHKKIRKA</sequence>
<gene>
    <name evidence="1" type="ORF">U725_02335</name>
</gene>
<dbReference type="RefSeq" id="WP_011675683.1">
    <property type="nucleotide sequence ID" value="NZ_AZSI01000161.1"/>
</dbReference>
<evidence type="ECO:0000313" key="1">
    <source>
        <dbReference type="EMBL" id="KEY61452.1"/>
    </source>
</evidence>
<proteinExistence type="predicted"/>
<reference evidence="1 2" key="1">
    <citation type="submission" date="2014-06" db="EMBL/GenBank/DDBJ databases">
        <title>Draft genome sequence of the putrescine producing strain Lactococcus lactis subsp cremoris GE214.</title>
        <authorList>
            <person name="Ladero V."/>
            <person name="Linares D.M."/>
            <person name="del Rio B."/>
            <person name="Mayo B."/>
            <person name="Martin M.C."/>
            <person name="Fernandez M."/>
            <person name="Alvarez M.A."/>
        </authorList>
    </citation>
    <scope>NUCLEOTIDE SEQUENCE [LARGE SCALE GENOMIC DNA]</scope>
    <source>
        <strain evidence="1 2">GE214</strain>
    </source>
</reference>
<comment type="caution">
    <text evidence="1">The sequence shown here is derived from an EMBL/GenBank/DDBJ whole genome shotgun (WGS) entry which is preliminary data.</text>
</comment>
<evidence type="ECO:0008006" key="3">
    <source>
        <dbReference type="Google" id="ProtNLM"/>
    </source>
</evidence>
<dbReference type="Proteomes" id="UP000028401">
    <property type="component" value="Unassembled WGS sequence"/>
</dbReference>
<organism evidence="1 2">
    <name type="scientific">Lactococcus cremoris subsp. cremoris GE214</name>
    <dbReference type="NCBI Taxonomy" id="1415168"/>
    <lineage>
        <taxon>Bacteria</taxon>
        <taxon>Bacillati</taxon>
        <taxon>Bacillota</taxon>
        <taxon>Bacilli</taxon>
        <taxon>Lactobacillales</taxon>
        <taxon>Streptococcaceae</taxon>
        <taxon>Lactococcus</taxon>
        <taxon>Lactococcus cremoris subsp. cremoris</taxon>
    </lineage>
</organism>
<protein>
    <recommendedName>
        <fullName evidence="3">Bacteriocin</fullName>
    </recommendedName>
</protein>
<dbReference type="GeneID" id="61108978"/>
<dbReference type="PATRIC" id="fig|1415168.3.peg.2396"/>
<evidence type="ECO:0000313" key="2">
    <source>
        <dbReference type="Proteomes" id="UP000028401"/>
    </source>
</evidence>
<dbReference type="AlphaFoldDB" id="A0A084A823"/>
<name>A0A084A823_LACLC</name>